<feature type="region of interest" description="Disordered" evidence="3">
    <location>
        <begin position="1"/>
        <end position="35"/>
    </location>
</feature>
<feature type="region of interest" description="Disordered" evidence="3">
    <location>
        <begin position="335"/>
        <end position="355"/>
    </location>
</feature>
<dbReference type="CDD" id="cd00201">
    <property type="entry name" value="WW"/>
    <property type="match status" value="1"/>
</dbReference>
<dbReference type="PRINTS" id="PR00633">
    <property type="entry name" value="RCCNDNSATION"/>
</dbReference>
<protein>
    <recommendedName>
        <fullName evidence="4">WW domain-containing protein</fullName>
    </recommendedName>
</protein>
<dbReference type="InterPro" id="IPR000048">
    <property type="entry name" value="IQ_motif_EF-hand-BS"/>
</dbReference>
<dbReference type="SUPFAM" id="SSF51045">
    <property type="entry name" value="WW domain"/>
    <property type="match status" value="1"/>
</dbReference>
<dbReference type="AlphaFoldDB" id="A0A6A4G2B1"/>
<gene>
    <name evidence="5" type="ORF">PR003_g1459</name>
</gene>
<feature type="domain" description="WW" evidence="4">
    <location>
        <begin position="900"/>
        <end position="920"/>
    </location>
</feature>
<evidence type="ECO:0000256" key="1">
    <source>
        <dbReference type="ARBA" id="ARBA00022737"/>
    </source>
</evidence>
<dbReference type="PANTHER" id="PTHR22870:SF408">
    <property type="entry name" value="OS09G0560450 PROTEIN"/>
    <property type="match status" value="1"/>
</dbReference>
<keyword evidence="1" id="KW-0677">Repeat</keyword>
<feature type="repeat" description="RCC1" evidence="2">
    <location>
        <begin position="457"/>
        <end position="513"/>
    </location>
</feature>
<dbReference type="Gene3D" id="2.130.10.30">
    <property type="entry name" value="Regulator of chromosome condensation 1/beta-lactamase-inhibitor protein II"/>
    <property type="match status" value="2"/>
</dbReference>
<dbReference type="InterPro" id="IPR058923">
    <property type="entry name" value="RCC1-like_dom"/>
</dbReference>
<evidence type="ECO:0000313" key="6">
    <source>
        <dbReference type="Proteomes" id="UP000434957"/>
    </source>
</evidence>
<accession>A0A6A4G2B1</accession>
<dbReference type="InterPro" id="IPR001202">
    <property type="entry name" value="WW_dom"/>
</dbReference>
<feature type="region of interest" description="Disordered" evidence="3">
    <location>
        <begin position="926"/>
        <end position="948"/>
    </location>
</feature>
<feature type="compositionally biased region" description="Basic and acidic residues" evidence="3">
    <location>
        <begin position="1"/>
        <end position="14"/>
    </location>
</feature>
<dbReference type="PROSITE" id="PS50020">
    <property type="entry name" value="WW_DOMAIN_2"/>
    <property type="match status" value="2"/>
</dbReference>
<sequence length="1227" mass="139473">MDQHLTRRARSEQKKKIKAAKRKLQPGWKPGRSKRRKQLAASMIQRCFRSHLLRQAFQRSRQNVRFTFSSLRAFGHARSRQHWRNVDLRRLSREELRLLALTLNLPSTGKKVLLICRIQRWVDQHVLVNDLAAQAAARALENRRKAQGSVYFCEAYPGADLVDIRPLRGHYITSIAAGSESDAVYALDGARGAAWLCRTGGLASQVGLCSHFHRRDEFEPTPRESHWLATPVFLHTLRTEHVERVYVARGHAMALARAGELFSWGDNAHGALGFAAETAAQVARNRATVVGVLANYQAVAAAVGGHHSIAVCDQVAGHDGVVFCWGSNSHGQLGIGPSNSANSDKPTDGQAKREPTTFPRAAVIHQVAILRSVSIRLVACGVLHSLALTSDGKVYSWGCSDGGRLGHGRPLKRSSDVGEPALVSGVLVDLVVLNIACGAWHSACIAAEASQTDSGAGRVFTWGTGVYGQLGVGKAQVTYEPQVVRLPPRELDDEVLATRLACGTHHTAALTVDNRIFTWGSTRAFQGVPAELRLPGGGRFGRVASLACGRTFTVFNTVSRDVASYEWPEVPRLWRDKPTAIPRLDFSKLSTLPLCTSNPLPPFSKGANVIKASSQLPTPVRLEPFADRCAREAEELREAKRIDDIDIEAIVHPLCRLCWRCNGFQPSPLRLWMCRNCSHERQLHGARRSGVPMGEYEAVRKVQCLFRARRARRVMQRAREQRYQRIFSIAHNEFFYYNLWQGSKSWTRPAEISEDFDVPIRDPDASPRISPPFTPVEAAIKLQAVWRGFQARRLTMKLLCDRYEKHFDLEKERVYYVLKPGVPKSAKKEPPTKLWDPPPLLRKRYDLGEPVEIRRLARFANMAPDEAARIVQHAYRCYRGRQFMRRILRSRIKKLWDATTGRYYYYNATTKESSWEKPRLLLHDEGDDEIQGPKVGRGDTSTNAQGRRRHAVKLRPEKFNNEEAAARTIQALYRRFATRKMMLELLSRRYRKLRDPVSGQPYYYDSVAGAATWFKPAVLGDYDLELFDDSGTVSESGKRKSTLIAPQSTAFHAVAKLPRISERARQKRHKRRLQRLRQMSRDEAASRLQRMWRTRRAKKELRELLFDAYEKIFDPTTEHFYYYNRKTGVAKWEKPALLVGDDRDIKETKIIKRRRSHTVTEPTEAKLLVFAFMRCAAARLELHRLLKERIQKVFDPNSQQYYYFDKLTGQSSWKKPVTLKGYDLTPV</sequence>
<evidence type="ECO:0000256" key="3">
    <source>
        <dbReference type="SAM" id="MobiDB-lite"/>
    </source>
</evidence>
<dbReference type="Pfam" id="PF00612">
    <property type="entry name" value="IQ"/>
    <property type="match status" value="2"/>
</dbReference>
<dbReference type="PROSITE" id="PS00626">
    <property type="entry name" value="RCC1_2"/>
    <property type="match status" value="2"/>
</dbReference>
<evidence type="ECO:0000259" key="4">
    <source>
        <dbReference type="PROSITE" id="PS50020"/>
    </source>
</evidence>
<dbReference type="SMART" id="SM00015">
    <property type="entry name" value="IQ"/>
    <property type="match status" value="5"/>
</dbReference>
<dbReference type="PROSITE" id="PS50096">
    <property type="entry name" value="IQ"/>
    <property type="match status" value="5"/>
</dbReference>
<dbReference type="PROSITE" id="PS50012">
    <property type="entry name" value="RCC1_3"/>
    <property type="match status" value="4"/>
</dbReference>
<evidence type="ECO:0000256" key="2">
    <source>
        <dbReference type="PROSITE-ProRule" id="PRU00235"/>
    </source>
</evidence>
<dbReference type="Gene3D" id="2.20.70.10">
    <property type="match status" value="3"/>
</dbReference>
<feature type="repeat" description="RCC1" evidence="2">
    <location>
        <begin position="392"/>
        <end position="448"/>
    </location>
</feature>
<dbReference type="PANTHER" id="PTHR22870">
    <property type="entry name" value="REGULATOR OF CHROMOSOME CONDENSATION"/>
    <property type="match status" value="1"/>
</dbReference>
<dbReference type="InterPro" id="IPR000408">
    <property type="entry name" value="Reg_chr_condens"/>
</dbReference>
<proteinExistence type="predicted"/>
<dbReference type="InterPro" id="IPR051210">
    <property type="entry name" value="Ub_ligase/GEF_domain"/>
</dbReference>
<dbReference type="Pfam" id="PF25390">
    <property type="entry name" value="WD40_RLD"/>
    <property type="match status" value="1"/>
</dbReference>
<feature type="compositionally biased region" description="Basic and acidic residues" evidence="3">
    <location>
        <begin position="345"/>
        <end position="355"/>
    </location>
</feature>
<dbReference type="Pfam" id="PF00397">
    <property type="entry name" value="WW"/>
    <property type="match status" value="2"/>
</dbReference>
<dbReference type="SMART" id="SM00456">
    <property type="entry name" value="WW"/>
    <property type="match status" value="5"/>
</dbReference>
<dbReference type="InterPro" id="IPR009091">
    <property type="entry name" value="RCC1/BLIP-II"/>
</dbReference>
<dbReference type="SUPFAM" id="SSF50985">
    <property type="entry name" value="RCC1/BLIP-II"/>
    <property type="match status" value="1"/>
</dbReference>
<dbReference type="Proteomes" id="UP000434957">
    <property type="component" value="Unassembled WGS sequence"/>
</dbReference>
<evidence type="ECO:0000313" key="5">
    <source>
        <dbReference type="EMBL" id="KAE9358117.1"/>
    </source>
</evidence>
<feature type="repeat" description="RCC1" evidence="2">
    <location>
        <begin position="320"/>
        <end position="391"/>
    </location>
</feature>
<keyword evidence="6" id="KW-1185">Reference proteome</keyword>
<name>A0A6A4G2B1_9STRA</name>
<comment type="caution">
    <text evidence="5">The sequence shown here is derived from an EMBL/GenBank/DDBJ whole genome shotgun (WGS) entry which is preliminary data.</text>
</comment>
<dbReference type="EMBL" id="QXFT01000040">
    <property type="protein sequence ID" value="KAE9358117.1"/>
    <property type="molecule type" value="Genomic_DNA"/>
</dbReference>
<dbReference type="InterPro" id="IPR036020">
    <property type="entry name" value="WW_dom_sf"/>
</dbReference>
<feature type="compositionally biased region" description="Basic residues" evidence="3">
    <location>
        <begin position="15"/>
        <end position="24"/>
    </location>
</feature>
<organism evidence="5 6">
    <name type="scientific">Phytophthora rubi</name>
    <dbReference type="NCBI Taxonomy" id="129364"/>
    <lineage>
        <taxon>Eukaryota</taxon>
        <taxon>Sar</taxon>
        <taxon>Stramenopiles</taxon>
        <taxon>Oomycota</taxon>
        <taxon>Peronosporomycetes</taxon>
        <taxon>Peronosporales</taxon>
        <taxon>Peronosporaceae</taxon>
        <taxon>Phytophthora</taxon>
    </lineage>
</organism>
<feature type="repeat" description="RCC1" evidence="2">
    <location>
        <begin position="259"/>
        <end position="314"/>
    </location>
</feature>
<feature type="compositionally biased region" description="Polar residues" evidence="3">
    <location>
        <begin position="335"/>
        <end position="344"/>
    </location>
</feature>
<dbReference type="Gene3D" id="1.20.5.190">
    <property type="match status" value="1"/>
</dbReference>
<feature type="domain" description="WW" evidence="4">
    <location>
        <begin position="1103"/>
        <end position="1137"/>
    </location>
</feature>
<reference evidence="5 6" key="1">
    <citation type="submission" date="2018-08" db="EMBL/GenBank/DDBJ databases">
        <title>Genomic investigation of the strawberry pathogen Phytophthora fragariae indicates pathogenicity is determined by transcriptional variation in three key races.</title>
        <authorList>
            <person name="Adams T.M."/>
            <person name="Armitage A.D."/>
            <person name="Sobczyk M.K."/>
            <person name="Bates H.J."/>
            <person name="Dunwell J.M."/>
            <person name="Nellist C.F."/>
            <person name="Harrison R.J."/>
        </authorList>
    </citation>
    <scope>NUCLEOTIDE SEQUENCE [LARGE SCALE GENOMIC DNA]</scope>
    <source>
        <strain evidence="5 6">SCRP333</strain>
    </source>
</reference>